<proteinExistence type="predicted"/>
<dbReference type="AlphaFoldDB" id="A0A0E0EQQ2"/>
<reference evidence="1" key="2">
    <citation type="submission" date="2018-05" db="EMBL/GenBank/DDBJ databases">
        <title>OmerRS3 (Oryza meridionalis Reference Sequence Version 3).</title>
        <authorList>
            <person name="Zhang J."/>
            <person name="Kudrna D."/>
            <person name="Lee S."/>
            <person name="Talag J."/>
            <person name="Welchert J."/>
            <person name="Wing R.A."/>
        </authorList>
    </citation>
    <scope>NUCLEOTIDE SEQUENCE [LARGE SCALE GENOMIC DNA]</scope>
    <source>
        <strain evidence="1">cv. OR44</strain>
    </source>
</reference>
<sequence length="151" mass="15719">AARSRRGRSVGVRPRRCAGRGEGGCCGGVVAGGATSRCGLARAGRGVGVHQRRCGGSGDDGWLRRRGRPWLAPRWPVVALEPGWIWAAASRRGGCVWRRCTARAGSGKHGGVLAGSEPTLGRGLLLPTAGLVAHGRQCADVKLARQRLVLA</sequence>
<keyword evidence="2" id="KW-1185">Reference proteome</keyword>
<dbReference type="EnsemblPlants" id="OMERI09G04250.1">
    <property type="protein sequence ID" value="OMERI09G04250.1"/>
    <property type="gene ID" value="OMERI09G04250"/>
</dbReference>
<protein>
    <submittedName>
        <fullName evidence="1">Uncharacterized protein</fullName>
    </submittedName>
</protein>
<dbReference type="Proteomes" id="UP000008021">
    <property type="component" value="Chromosome 9"/>
</dbReference>
<accession>A0A0E0EQQ2</accession>
<reference evidence="1" key="1">
    <citation type="submission" date="2015-04" db="UniProtKB">
        <authorList>
            <consortium name="EnsemblPlants"/>
        </authorList>
    </citation>
    <scope>IDENTIFICATION</scope>
</reference>
<dbReference type="Gramene" id="OMERI09G04250.1">
    <property type="protein sequence ID" value="OMERI09G04250.1"/>
    <property type="gene ID" value="OMERI09G04250"/>
</dbReference>
<name>A0A0E0EQQ2_9ORYZ</name>
<evidence type="ECO:0000313" key="2">
    <source>
        <dbReference type="Proteomes" id="UP000008021"/>
    </source>
</evidence>
<dbReference type="HOGENOM" id="CLU_1736184_0_0_1"/>
<organism evidence="1">
    <name type="scientific">Oryza meridionalis</name>
    <dbReference type="NCBI Taxonomy" id="40149"/>
    <lineage>
        <taxon>Eukaryota</taxon>
        <taxon>Viridiplantae</taxon>
        <taxon>Streptophyta</taxon>
        <taxon>Embryophyta</taxon>
        <taxon>Tracheophyta</taxon>
        <taxon>Spermatophyta</taxon>
        <taxon>Magnoliopsida</taxon>
        <taxon>Liliopsida</taxon>
        <taxon>Poales</taxon>
        <taxon>Poaceae</taxon>
        <taxon>BOP clade</taxon>
        <taxon>Oryzoideae</taxon>
        <taxon>Oryzeae</taxon>
        <taxon>Oryzinae</taxon>
        <taxon>Oryza</taxon>
    </lineage>
</organism>
<evidence type="ECO:0000313" key="1">
    <source>
        <dbReference type="EnsemblPlants" id="OMERI09G04250.1"/>
    </source>
</evidence>